<gene>
    <name evidence="1" type="ORF">JOD01_003494</name>
</gene>
<dbReference type="AlphaFoldDB" id="A0A939BTH7"/>
<keyword evidence="2" id="KW-1185">Reference proteome</keyword>
<protein>
    <submittedName>
        <fullName evidence="1">Uncharacterized protein</fullName>
    </submittedName>
</protein>
<reference evidence="1" key="1">
    <citation type="submission" date="2021-01" db="EMBL/GenBank/DDBJ databases">
        <title>Genomic Encyclopedia of Type Strains, Phase IV (KMG-IV): sequencing the most valuable type-strain genomes for metagenomic binning, comparative biology and taxonomic classification.</title>
        <authorList>
            <person name="Goeker M."/>
        </authorList>
    </citation>
    <scope>NUCLEOTIDE SEQUENCE</scope>
    <source>
        <strain evidence="1">DSM 25523</strain>
    </source>
</reference>
<evidence type="ECO:0000313" key="1">
    <source>
        <dbReference type="EMBL" id="MBM7591842.1"/>
    </source>
</evidence>
<comment type="caution">
    <text evidence="1">The sequence shown here is derived from an EMBL/GenBank/DDBJ whole genome shotgun (WGS) entry which is preliminary data.</text>
</comment>
<sequence length="65" mass="7612">MTDVPASLQKHRSCRMTKEMRMNTDRDFGLVRVLLQPMTELSVPQSLPVIREEHVLRVEIFVFAK</sequence>
<dbReference type="Proteomes" id="UP000717624">
    <property type="component" value="Unassembled WGS sequence"/>
</dbReference>
<evidence type="ECO:0000313" key="2">
    <source>
        <dbReference type="Proteomes" id="UP000717624"/>
    </source>
</evidence>
<dbReference type="EMBL" id="JAFBEB010000016">
    <property type="protein sequence ID" value="MBM7591842.1"/>
    <property type="molecule type" value="Genomic_DNA"/>
</dbReference>
<organism evidence="1 2">
    <name type="scientific">Brevibacillus fulvus</name>
    <dbReference type="NCBI Taxonomy" id="1125967"/>
    <lineage>
        <taxon>Bacteria</taxon>
        <taxon>Bacillati</taxon>
        <taxon>Bacillota</taxon>
        <taxon>Bacilli</taxon>
        <taxon>Bacillales</taxon>
        <taxon>Paenibacillaceae</taxon>
        <taxon>Brevibacillus</taxon>
    </lineage>
</organism>
<accession>A0A939BTH7</accession>
<name>A0A939BTH7_9BACL</name>
<proteinExistence type="predicted"/>